<feature type="non-terminal residue" evidence="2">
    <location>
        <position position="260"/>
    </location>
</feature>
<feature type="compositionally biased region" description="Low complexity" evidence="1">
    <location>
        <begin position="221"/>
        <end position="230"/>
    </location>
</feature>
<feature type="region of interest" description="Disordered" evidence="1">
    <location>
        <begin position="221"/>
        <end position="246"/>
    </location>
</feature>
<proteinExistence type="predicted"/>
<protein>
    <recommendedName>
        <fullName evidence="4">Transposase</fullName>
    </recommendedName>
</protein>
<feature type="non-terminal residue" evidence="2">
    <location>
        <position position="1"/>
    </location>
</feature>
<accession>A0ABD5T0W3</accession>
<evidence type="ECO:0000313" key="2">
    <source>
        <dbReference type="EMBL" id="MFC6769083.1"/>
    </source>
</evidence>
<evidence type="ECO:0000313" key="3">
    <source>
        <dbReference type="Proteomes" id="UP001596383"/>
    </source>
</evidence>
<evidence type="ECO:0008006" key="4">
    <source>
        <dbReference type="Google" id="ProtNLM"/>
    </source>
</evidence>
<comment type="caution">
    <text evidence="2">The sequence shown here is derived from an EMBL/GenBank/DDBJ whole genome shotgun (WGS) entry which is preliminary data.</text>
</comment>
<dbReference type="AlphaFoldDB" id="A0ABD5T0W3"/>
<dbReference type="Proteomes" id="UP001596383">
    <property type="component" value="Unassembled WGS sequence"/>
</dbReference>
<dbReference type="EMBL" id="JBHSWV010000672">
    <property type="protein sequence ID" value="MFC6769083.1"/>
    <property type="molecule type" value="Genomic_DNA"/>
</dbReference>
<evidence type="ECO:0000256" key="1">
    <source>
        <dbReference type="SAM" id="MobiDB-lite"/>
    </source>
</evidence>
<name>A0ABD5T0W3_9EURY</name>
<organism evidence="2 3">
    <name type="scientific">Natrinema soli</name>
    <dbReference type="NCBI Taxonomy" id="1930624"/>
    <lineage>
        <taxon>Archaea</taxon>
        <taxon>Methanobacteriati</taxon>
        <taxon>Methanobacteriota</taxon>
        <taxon>Stenosarchaea group</taxon>
        <taxon>Halobacteria</taxon>
        <taxon>Halobacteriales</taxon>
        <taxon>Natrialbaceae</taxon>
        <taxon>Natrinema</taxon>
    </lineage>
</organism>
<reference evidence="2 3" key="1">
    <citation type="journal article" date="2019" name="Int. J. Syst. Evol. Microbiol.">
        <title>The Global Catalogue of Microorganisms (GCM) 10K type strain sequencing project: providing services to taxonomists for standard genome sequencing and annotation.</title>
        <authorList>
            <consortium name="The Broad Institute Genomics Platform"/>
            <consortium name="The Broad Institute Genome Sequencing Center for Infectious Disease"/>
            <person name="Wu L."/>
            <person name="Ma J."/>
        </authorList>
    </citation>
    <scope>NUCLEOTIDE SEQUENCE [LARGE SCALE GENOMIC DNA]</scope>
    <source>
        <strain evidence="2 3">LMG 29247</strain>
    </source>
</reference>
<keyword evidence="3" id="KW-1185">Reference proteome</keyword>
<gene>
    <name evidence="2" type="ORF">ACFQE6_29915</name>
</gene>
<sequence length="260" mass="29262">AVNELYAVVTCQCERERDGDGLERIDPAEPTRDSSDPRAVSLDRLRARAPDFSTELLAETGGASVRRSLERWIRRTDLKGRIAREETWVDAREQYEGVRRVLEIADFVEETDLVGPDWQGLRRMLRRTIQYDAPYVHAVETRPPTGGVTVCAVDDLKYDSREAVFLLDLIDETYPGEQFLTQLFPTAWLRQMPAYPAVTNPTLESIADTFATVDVRKTTASSSAAQQNAKRSADAADVGDPFETYHAQRSRRRLALGARA</sequence>